<gene>
    <name evidence="1" type="ORF">QLS65_13065</name>
</gene>
<keyword evidence="2" id="KW-1185">Reference proteome</keyword>
<reference evidence="1 2" key="1">
    <citation type="submission" date="2023-04" db="EMBL/GenBank/DDBJ databases">
        <title>Two novel species of Flavobacterium.</title>
        <authorList>
            <person name="Liu Q."/>
            <person name="Xin Y.-H."/>
        </authorList>
    </citation>
    <scope>NUCLEOTIDE SEQUENCE [LARGE SCALE GENOMIC DNA]</scope>
    <source>
        <strain evidence="1 2">LB1P51</strain>
    </source>
</reference>
<accession>A0ABT6VCB5</accession>
<comment type="caution">
    <text evidence="1">The sequence shown here is derived from an EMBL/GenBank/DDBJ whole genome shotgun (WGS) entry which is preliminary data.</text>
</comment>
<dbReference type="EMBL" id="JASCRZ010000006">
    <property type="protein sequence ID" value="MDI5895824.1"/>
    <property type="molecule type" value="Genomic_DNA"/>
</dbReference>
<name>A0ABT6VCB5_9FLAO</name>
<evidence type="ECO:0000313" key="1">
    <source>
        <dbReference type="EMBL" id="MDI5895824.1"/>
    </source>
</evidence>
<proteinExistence type="predicted"/>
<dbReference type="Proteomes" id="UP001243403">
    <property type="component" value="Unassembled WGS sequence"/>
</dbReference>
<organism evidence="1 2">
    <name type="scientific">Flavobacterium algoritolerans</name>
    <dbReference type="NCBI Taxonomy" id="3041254"/>
    <lineage>
        <taxon>Bacteria</taxon>
        <taxon>Pseudomonadati</taxon>
        <taxon>Bacteroidota</taxon>
        <taxon>Flavobacteriia</taxon>
        <taxon>Flavobacteriales</taxon>
        <taxon>Flavobacteriaceae</taxon>
        <taxon>Flavobacterium</taxon>
    </lineage>
</organism>
<evidence type="ECO:0000313" key="2">
    <source>
        <dbReference type="Proteomes" id="UP001243403"/>
    </source>
</evidence>
<sequence>MFNYNNYYMFNTGLIDSLKIRVKLDKVQILDKRLITDFIAYYPTLDALDQNTGEIKEDLEWSQCLGDNYKKAEPFVKIINGITYRIYIKAFIDGKKTVHEYVVFQISAKMLKEKYFEGITSKNYSCIVDDINSFGVLKISKKAFLDGLVSDIDICINQLIDLKSLKTAFAFIIQNPNEGKKPLMHYINQTTHVKQTFDLEIQENEPVFKSTKGSNLGMDFNKREKASNTAPYCKIYHKGFELLSKSIVFYKAYLEPMRASVIDNLVRYEFTIKAHKHKEYLTSKGFKADFKTLFDLLSANPKDLKLIAQSGLKHYIEPKNKANVQKEQSPTDVMLQYYISQLILAGYDTEKLLGFEYFIDCPVAKSRSKSKAKKLIDDIKHRNKNIKTKIEENDRSNNFLKNLGI</sequence>
<protein>
    <submittedName>
        <fullName evidence="1">Uncharacterized protein</fullName>
    </submittedName>
</protein>
<dbReference type="RefSeq" id="WP_282718301.1">
    <property type="nucleotide sequence ID" value="NZ_JASCRZ010000006.1"/>
</dbReference>